<comment type="caution">
    <text evidence="6">The sequence shown here is derived from an EMBL/GenBank/DDBJ whole genome shotgun (WGS) entry which is preliminary data.</text>
</comment>
<evidence type="ECO:0000313" key="6">
    <source>
        <dbReference type="EMBL" id="RYB94898.1"/>
    </source>
</evidence>
<evidence type="ECO:0000313" key="7">
    <source>
        <dbReference type="Proteomes" id="UP000294071"/>
    </source>
</evidence>
<evidence type="ECO:0000259" key="5">
    <source>
        <dbReference type="Pfam" id="PF13579"/>
    </source>
</evidence>
<evidence type="ECO:0000256" key="2">
    <source>
        <dbReference type="ARBA" id="ARBA00022676"/>
    </source>
</evidence>
<feature type="region of interest" description="Disordered" evidence="4">
    <location>
        <begin position="89"/>
        <end position="169"/>
    </location>
</feature>
<feature type="compositionally biased region" description="Basic and acidic residues" evidence="4">
    <location>
        <begin position="118"/>
        <end position="132"/>
    </location>
</feature>
<dbReference type="PANTHER" id="PTHR12526:SF640">
    <property type="entry name" value="COLANIC ACID BIOSYNTHESIS GLYCOSYLTRANSFERASE WCAL-RELATED"/>
    <property type="match status" value="1"/>
</dbReference>
<keyword evidence="7" id="KW-1185">Reference proteome</keyword>
<gene>
    <name evidence="6" type="ORF">EUA93_11390</name>
</gene>
<dbReference type="GO" id="GO:0016757">
    <property type="term" value="F:glycosyltransferase activity"/>
    <property type="evidence" value="ECO:0007669"/>
    <property type="project" value="UniProtKB-KW"/>
</dbReference>
<dbReference type="AlphaFoldDB" id="A0A4Q2S0C7"/>
<dbReference type="Proteomes" id="UP000294071">
    <property type="component" value="Unassembled WGS sequence"/>
</dbReference>
<name>A0A4Q2S0C7_9ACTN</name>
<feature type="compositionally biased region" description="Basic and acidic residues" evidence="4">
    <location>
        <begin position="28"/>
        <end position="56"/>
    </location>
</feature>
<comment type="similarity">
    <text evidence="1">Belongs to the glycosyltransferase group 1 family. Glycosyltransferase 4 subfamily.</text>
</comment>
<keyword evidence="3 6" id="KW-0808">Transferase</keyword>
<proteinExistence type="inferred from homology"/>
<evidence type="ECO:0000256" key="3">
    <source>
        <dbReference type="ARBA" id="ARBA00022679"/>
    </source>
</evidence>
<dbReference type="EMBL" id="SDWT01000001">
    <property type="protein sequence ID" value="RYB94898.1"/>
    <property type="molecule type" value="Genomic_DNA"/>
</dbReference>
<evidence type="ECO:0000256" key="1">
    <source>
        <dbReference type="ARBA" id="ARBA00009481"/>
    </source>
</evidence>
<dbReference type="InterPro" id="IPR028098">
    <property type="entry name" value="Glyco_trans_4-like_N"/>
</dbReference>
<feature type="compositionally biased region" description="Low complexity" evidence="4">
    <location>
        <begin position="150"/>
        <end position="164"/>
    </location>
</feature>
<accession>A0A4Q2S0C7</accession>
<reference evidence="6 7" key="1">
    <citation type="submission" date="2019-01" db="EMBL/GenBank/DDBJ databases">
        <title>Novel species of Nocardioides.</title>
        <authorList>
            <person name="Liu Q."/>
            <person name="Xin Y.-H."/>
        </authorList>
    </citation>
    <scope>NUCLEOTIDE SEQUENCE [LARGE SCALE GENOMIC DNA]</scope>
    <source>
        <strain evidence="6 7">CGMCC 4.6882</strain>
    </source>
</reference>
<dbReference type="Gene3D" id="3.40.50.2000">
    <property type="entry name" value="Glycogen Phosphorylase B"/>
    <property type="match status" value="2"/>
</dbReference>
<dbReference type="Pfam" id="PF13579">
    <property type="entry name" value="Glyco_trans_4_4"/>
    <property type="match status" value="1"/>
</dbReference>
<dbReference type="OrthoDB" id="3861448at2"/>
<organism evidence="6 7">
    <name type="scientific">Nocardioides oleivorans</name>
    <dbReference type="NCBI Taxonomy" id="273676"/>
    <lineage>
        <taxon>Bacteria</taxon>
        <taxon>Bacillati</taxon>
        <taxon>Actinomycetota</taxon>
        <taxon>Actinomycetes</taxon>
        <taxon>Propionibacteriales</taxon>
        <taxon>Nocardioidaceae</taxon>
        <taxon>Nocardioides</taxon>
    </lineage>
</organism>
<feature type="domain" description="Glycosyltransferase subfamily 4-like N-terminal" evidence="5">
    <location>
        <begin position="197"/>
        <end position="290"/>
    </location>
</feature>
<sequence>MGRRRAGAVRARRLRRLLRLHPALRQPAGRDRGDHAAAARAGGLDHRARAGDDLGHRGGRPGRCCLGPRGRRAPRLRARLPLGDAVGARPAACGHGSGPAAPRRCGGCRRSRGLGVRPGDRRTRDGAADRRPRGCGGLPRGRPVDDRARPPGGRPAAPQAARASPAPPWGAPVSAPLRIGFVLEGLALGGCPLNAIDLARTLRAQGHHVVLVAVDEQPRVSVLPRAEAAGFDVVRIPAGAGLFGRARQLAAIAREHDLDVLHVFAAWLGRSAVLACGLSGRRVPVVLNWLMDNEFTTTGRTPLVVGTGGLHREAVEVHGARSYLLEPPVDLDQDHPDEVAGKGFRAELGIREDELLLVVVGRIDELPPGQEHGVAKLPGLMLAMDALLAPGAPAARLVLVGDGSGMAAVARRAAEVNRELGREGVLLTGALADPRPAYAAADVGLAMGGSALRVMAHGSPLVVLGDHGFSLAAGPDTIGQFLVDGYYGTTAPADPVAHLWTQLEPLLDTDERRGRGQWGVDLVRERYSLEAGAATLEEVYRTTLAHDDAWWERLADVGYLAARDLLGRARSLRARAAGATS</sequence>
<keyword evidence="2" id="KW-0328">Glycosyltransferase</keyword>
<dbReference type="SUPFAM" id="SSF53756">
    <property type="entry name" value="UDP-Glycosyltransferase/glycogen phosphorylase"/>
    <property type="match status" value="1"/>
</dbReference>
<protein>
    <submittedName>
        <fullName evidence="6">Glycosyltransferase</fullName>
    </submittedName>
</protein>
<feature type="region of interest" description="Disordered" evidence="4">
    <location>
        <begin position="24"/>
        <end position="71"/>
    </location>
</feature>
<dbReference type="PANTHER" id="PTHR12526">
    <property type="entry name" value="GLYCOSYLTRANSFERASE"/>
    <property type="match status" value="1"/>
</dbReference>
<evidence type="ECO:0000256" key="4">
    <source>
        <dbReference type="SAM" id="MobiDB-lite"/>
    </source>
</evidence>